<dbReference type="RefSeq" id="WP_421758647.1">
    <property type="nucleotide sequence ID" value="NZ_CACRTX010000021.1"/>
</dbReference>
<accession>A0A6N3GSJ0</accession>
<dbReference type="InterPro" id="IPR001347">
    <property type="entry name" value="SIS_dom"/>
</dbReference>
<reference evidence="6" key="1">
    <citation type="submission" date="2019-11" db="EMBL/GenBank/DDBJ databases">
        <authorList>
            <person name="Feng L."/>
        </authorList>
    </citation>
    <scope>NUCLEOTIDE SEQUENCE</scope>
    <source>
        <strain evidence="6">ECasseliflavusLFYP2</strain>
    </source>
</reference>
<dbReference type="InterPro" id="IPR000281">
    <property type="entry name" value="HTH_RpiR"/>
</dbReference>
<dbReference type="PANTHER" id="PTHR30514:SF1">
    <property type="entry name" value="HTH-TYPE TRANSCRIPTIONAL REGULATOR HEXR-RELATED"/>
    <property type="match status" value="1"/>
</dbReference>
<proteinExistence type="predicted"/>
<gene>
    <name evidence="6" type="primary">ybbH_4</name>
    <name evidence="6" type="ORF">ECLFYP2_01132</name>
</gene>
<feature type="domain" description="SIS" evidence="5">
    <location>
        <begin position="101"/>
        <end position="240"/>
    </location>
</feature>
<dbReference type="AlphaFoldDB" id="A0A6N3GSJ0"/>
<dbReference type="EMBL" id="CACRTX010000021">
    <property type="protein sequence ID" value="VYU67494.1"/>
    <property type="molecule type" value="Genomic_DNA"/>
</dbReference>
<dbReference type="SUPFAM" id="SSF46689">
    <property type="entry name" value="Homeodomain-like"/>
    <property type="match status" value="1"/>
</dbReference>
<feature type="domain" description="HTH rpiR-type" evidence="4">
    <location>
        <begin position="1"/>
        <end position="75"/>
    </location>
</feature>
<dbReference type="Pfam" id="PF01418">
    <property type="entry name" value="HTH_6"/>
    <property type="match status" value="1"/>
</dbReference>
<dbReference type="Gene3D" id="3.40.50.10490">
    <property type="entry name" value="Glucose-6-phosphate isomerase like protein, domain 1"/>
    <property type="match status" value="1"/>
</dbReference>
<evidence type="ECO:0000256" key="3">
    <source>
        <dbReference type="ARBA" id="ARBA00023163"/>
    </source>
</evidence>
<sequence>MSFFGKIDFNELSETDRAIYHYMSSQSDKIPYMRVREIALESHTSASSVMRFIRKLGYESFTEFRTQFKVPELDAVSFYSSMNVLNAEHFPRDIEGKIRRIAERMLECDNIIFYGIGASGSMCEYAARRFATIGFNSYALVDNTYPIFAKLKHTSDNMIVVLSITGTTTEIIEVVNGFRNNPDFTTVAITSDANSTLGRMSDYVLDYSVDVKRINKYEDLTTQIPCVFLVEALSETVRQFSLTAEEL</sequence>
<dbReference type="SUPFAM" id="SSF53697">
    <property type="entry name" value="SIS domain"/>
    <property type="match status" value="1"/>
</dbReference>
<dbReference type="InterPro" id="IPR009057">
    <property type="entry name" value="Homeodomain-like_sf"/>
</dbReference>
<dbReference type="GO" id="GO:0097367">
    <property type="term" value="F:carbohydrate derivative binding"/>
    <property type="evidence" value="ECO:0007669"/>
    <property type="project" value="InterPro"/>
</dbReference>
<evidence type="ECO:0000313" key="6">
    <source>
        <dbReference type="EMBL" id="VYU67494.1"/>
    </source>
</evidence>
<dbReference type="GO" id="GO:0003700">
    <property type="term" value="F:DNA-binding transcription factor activity"/>
    <property type="evidence" value="ECO:0007669"/>
    <property type="project" value="InterPro"/>
</dbReference>
<dbReference type="PANTHER" id="PTHR30514">
    <property type="entry name" value="GLUCOKINASE"/>
    <property type="match status" value="1"/>
</dbReference>
<dbReference type="GO" id="GO:1901135">
    <property type="term" value="P:carbohydrate derivative metabolic process"/>
    <property type="evidence" value="ECO:0007669"/>
    <property type="project" value="InterPro"/>
</dbReference>
<dbReference type="Pfam" id="PF01380">
    <property type="entry name" value="SIS"/>
    <property type="match status" value="1"/>
</dbReference>
<evidence type="ECO:0000259" key="5">
    <source>
        <dbReference type="PROSITE" id="PS51464"/>
    </source>
</evidence>
<dbReference type="GO" id="GO:0003677">
    <property type="term" value="F:DNA binding"/>
    <property type="evidence" value="ECO:0007669"/>
    <property type="project" value="UniProtKB-KW"/>
</dbReference>
<dbReference type="InterPro" id="IPR047640">
    <property type="entry name" value="RpiR-like"/>
</dbReference>
<keyword evidence="1" id="KW-0805">Transcription regulation</keyword>
<keyword evidence="3" id="KW-0804">Transcription</keyword>
<dbReference type="CDD" id="cd05013">
    <property type="entry name" value="SIS_RpiR"/>
    <property type="match status" value="1"/>
</dbReference>
<dbReference type="PROSITE" id="PS51071">
    <property type="entry name" value="HTH_RPIR"/>
    <property type="match status" value="1"/>
</dbReference>
<evidence type="ECO:0000256" key="1">
    <source>
        <dbReference type="ARBA" id="ARBA00023015"/>
    </source>
</evidence>
<organism evidence="6">
    <name type="scientific">Enterococcus casseliflavus</name>
    <name type="common">Enterococcus flavescens</name>
    <dbReference type="NCBI Taxonomy" id="37734"/>
    <lineage>
        <taxon>Bacteria</taxon>
        <taxon>Bacillati</taxon>
        <taxon>Bacillota</taxon>
        <taxon>Bacilli</taxon>
        <taxon>Lactobacillales</taxon>
        <taxon>Enterococcaceae</taxon>
        <taxon>Enterococcus</taxon>
    </lineage>
</organism>
<dbReference type="InterPro" id="IPR035472">
    <property type="entry name" value="RpiR-like_SIS"/>
</dbReference>
<dbReference type="InterPro" id="IPR036388">
    <property type="entry name" value="WH-like_DNA-bd_sf"/>
</dbReference>
<name>A0A6N3GSJ0_ENTCA</name>
<evidence type="ECO:0000259" key="4">
    <source>
        <dbReference type="PROSITE" id="PS51071"/>
    </source>
</evidence>
<keyword evidence="2" id="KW-0238">DNA-binding</keyword>
<evidence type="ECO:0000256" key="2">
    <source>
        <dbReference type="ARBA" id="ARBA00023125"/>
    </source>
</evidence>
<dbReference type="Gene3D" id="1.10.10.10">
    <property type="entry name" value="Winged helix-like DNA-binding domain superfamily/Winged helix DNA-binding domain"/>
    <property type="match status" value="1"/>
</dbReference>
<protein>
    <submittedName>
        <fullName evidence="6">Putative HTH-type transcriptional regulator YbbH</fullName>
    </submittedName>
</protein>
<dbReference type="InterPro" id="IPR046348">
    <property type="entry name" value="SIS_dom_sf"/>
</dbReference>
<dbReference type="PROSITE" id="PS51464">
    <property type="entry name" value="SIS"/>
    <property type="match status" value="1"/>
</dbReference>